<reference evidence="3 4" key="1">
    <citation type="journal article" date="2016" name="Nat. Commun.">
        <title>Thousands of microbial genomes shed light on interconnected biogeochemical processes in an aquifer system.</title>
        <authorList>
            <person name="Anantharaman K."/>
            <person name="Brown C.T."/>
            <person name="Hug L.A."/>
            <person name="Sharon I."/>
            <person name="Castelle C.J."/>
            <person name="Probst A.J."/>
            <person name="Thomas B.C."/>
            <person name="Singh A."/>
            <person name="Wilkins M.J."/>
            <person name="Karaoz U."/>
            <person name="Brodie E.L."/>
            <person name="Williams K.H."/>
            <person name="Hubbard S.S."/>
            <person name="Banfield J.F."/>
        </authorList>
    </citation>
    <scope>NUCLEOTIDE SEQUENCE [LARGE SCALE GENOMIC DNA]</scope>
</reference>
<feature type="region of interest" description="Disordered" evidence="1">
    <location>
        <begin position="115"/>
        <end position="187"/>
    </location>
</feature>
<dbReference type="Pfam" id="PF04977">
    <property type="entry name" value="DivIC"/>
    <property type="match status" value="1"/>
</dbReference>
<feature type="compositionally biased region" description="Polar residues" evidence="1">
    <location>
        <begin position="176"/>
        <end position="187"/>
    </location>
</feature>
<keyword evidence="2" id="KW-0472">Membrane</keyword>
<dbReference type="Proteomes" id="UP000177876">
    <property type="component" value="Unassembled WGS sequence"/>
</dbReference>
<keyword evidence="2" id="KW-1133">Transmembrane helix</keyword>
<protein>
    <recommendedName>
        <fullName evidence="5">Septum formation initiator</fullName>
    </recommendedName>
</protein>
<dbReference type="STRING" id="1797197.A2Y75_00660"/>
<keyword evidence="2" id="KW-0812">Transmembrane</keyword>
<proteinExistence type="predicted"/>
<evidence type="ECO:0000256" key="1">
    <source>
        <dbReference type="SAM" id="MobiDB-lite"/>
    </source>
</evidence>
<feature type="region of interest" description="Disordered" evidence="1">
    <location>
        <begin position="1"/>
        <end position="73"/>
    </location>
</feature>
<evidence type="ECO:0000313" key="4">
    <source>
        <dbReference type="Proteomes" id="UP000177876"/>
    </source>
</evidence>
<feature type="compositionally biased region" description="Basic and acidic residues" evidence="1">
    <location>
        <begin position="7"/>
        <end position="18"/>
    </location>
</feature>
<dbReference type="EMBL" id="MELK01000019">
    <property type="protein sequence ID" value="OFW59027.1"/>
    <property type="molecule type" value="Genomic_DNA"/>
</dbReference>
<evidence type="ECO:0000256" key="2">
    <source>
        <dbReference type="SAM" id="Phobius"/>
    </source>
</evidence>
<accession>A0A1F2WQ74</accession>
<feature type="transmembrane region" description="Helical" evidence="2">
    <location>
        <begin position="80"/>
        <end position="102"/>
    </location>
</feature>
<dbReference type="InterPro" id="IPR007060">
    <property type="entry name" value="FtsL/DivIC"/>
</dbReference>
<feature type="compositionally biased region" description="Acidic residues" evidence="1">
    <location>
        <begin position="162"/>
        <end position="171"/>
    </location>
</feature>
<gene>
    <name evidence="3" type="ORF">A2Y75_00660</name>
</gene>
<organism evidence="3 4">
    <name type="scientific">Candidatus Solincola sediminis</name>
    <dbReference type="NCBI Taxonomy" id="1797199"/>
    <lineage>
        <taxon>Bacteria</taxon>
        <taxon>Bacillati</taxon>
        <taxon>Actinomycetota</taxon>
        <taxon>Candidatus Geothermincolia</taxon>
        <taxon>Candidatus Geothermincolales</taxon>
        <taxon>Candidatus Geothermincolaceae</taxon>
        <taxon>Candidatus Solincola</taxon>
    </lineage>
</organism>
<feature type="compositionally biased region" description="Basic residues" evidence="1">
    <location>
        <begin position="21"/>
        <end position="34"/>
    </location>
</feature>
<feature type="compositionally biased region" description="Basic and acidic residues" evidence="1">
    <location>
        <begin position="129"/>
        <end position="149"/>
    </location>
</feature>
<comment type="caution">
    <text evidence="3">The sequence shown here is derived from an EMBL/GenBank/DDBJ whole genome shotgun (WGS) entry which is preliminary data.</text>
</comment>
<evidence type="ECO:0000313" key="3">
    <source>
        <dbReference type="EMBL" id="OFW59027.1"/>
    </source>
</evidence>
<evidence type="ECO:0008006" key="5">
    <source>
        <dbReference type="Google" id="ProtNLM"/>
    </source>
</evidence>
<sequence length="187" mass="20813">MMQNLERVVKMKKSDSVRNARSARRAKAKAPRANRKVDNVRRLQLVEGGRQGAKPRRRVSSPPARQSHAVPPEIRRRRRLATLVLVLLAAGLIAYILTGPILKVMDTRRNRAKAEAQLAEEQSRTQALQDKKELETTEEYLEGKARENGYVKPGEIPIIVLDGEDSEESSDAPDGGNTTSENQSPSP</sequence>
<dbReference type="AlphaFoldDB" id="A0A1F2WQ74"/>
<name>A0A1F2WQ74_9ACTN</name>